<comment type="caution">
    <text evidence="2">The sequence shown here is derived from an EMBL/GenBank/DDBJ whole genome shotgun (WGS) entry which is preliminary data.</text>
</comment>
<organism evidence="2 3">
    <name type="scientific">Saccharothrix longispora</name>
    <dbReference type="NCBI Taxonomy" id="33920"/>
    <lineage>
        <taxon>Bacteria</taxon>
        <taxon>Bacillati</taxon>
        <taxon>Actinomycetota</taxon>
        <taxon>Actinomycetes</taxon>
        <taxon>Pseudonocardiales</taxon>
        <taxon>Pseudonocardiaceae</taxon>
        <taxon>Saccharothrix</taxon>
    </lineage>
</organism>
<evidence type="ECO:0000313" key="2">
    <source>
        <dbReference type="EMBL" id="MDR6594239.1"/>
    </source>
</evidence>
<protein>
    <submittedName>
        <fullName evidence="2">Uncharacterized protein</fullName>
    </submittedName>
</protein>
<dbReference type="EMBL" id="JAVDSG010000001">
    <property type="protein sequence ID" value="MDR6594239.1"/>
    <property type="molecule type" value="Genomic_DNA"/>
</dbReference>
<proteinExistence type="predicted"/>
<feature type="region of interest" description="Disordered" evidence="1">
    <location>
        <begin position="1"/>
        <end position="29"/>
    </location>
</feature>
<gene>
    <name evidence="2" type="ORF">J2S66_002623</name>
</gene>
<keyword evidence="3" id="KW-1185">Reference proteome</keyword>
<dbReference type="Proteomes" id="UP001268819">
    <property type="component" value="Unassembled WGS sequence"/>
</dbReference>
<accession>A0ABU1PWG5</accession>
<dbReference type="RefSeq" id="WP_310307240.1">
    <property type="nucleotide sequence ID" value="NZ_BAAAXB010000001.1"/>
</dbReference>
<sequence length="64" mass="6907">MALFDRLPRRHGAGVRQDEETDTAASSRSLQAHNLAPGIVWADVLAAIAADERARRAREPAEAA</sequence>
<reference evidence="2 3" key="1">
    <citation type="submission" date="2023-07" db="EMBL/GenBank/DDBJ databases">
        <title>Sequencing the genomes of 1000 actinobacteria strains.</title>
        <authorList>
            <person name="Klenk H.-P."/>
        </authorList>
    </citation>
    <scope>NUCLEOTIDE SEQUENCE [LARGE SCALE GENOMIC DNA]</scope>
    <source>
        <strain evidence="2 3">DSM 43749</strain>
    </source>
</reference>
<name>A0ABU1PWG5_9PSEU</name>
<evidence type="ECO:0000313" key="3">
    <source>
        <dbReference type="Proteomes" id="UP001268819"/>
    </source>
</evidence>
<evidence type="ECO:0000256" key="1">
    <source>
        <dbReference type="SAM" id="MobiDB-lite"/>
    </source>
</evidence>